<comment type="similarity">
    <text evidence="1">In the C-terminal section; belongs to the class-I pyridoxal-phosphate-dependent aminotransferase family.</text>
</comment>
<dbReference type="InterPro" id="IPR036388">
    <property type="entry name" value="WH-like_DNA-bd_sf"/>
</dbReference>
<dbReference type="InterPro" id="IPR015422">
    <property type="entry name" value="PyrdxlP-dep_Trfase_small"/>
</dbReference>
<accession>A0AAE3HGM1</accession>
<dbReference type="SMART" id="SM00345">
    <property type="entry name" value="HTH_GNTR"/>
    <property type="match status" value="1"/>
</dbReference>
<dbReference type="PROSITE" id="PS50949">
    <property type="entry name" value="HTH_GNTR"/>
    <property type="match status" value="1"/>
</dbReference>
<dbReference type="GO" id="GO:0008483">
    <property type="term" value="F:transaminase activity"/>
    <property type="evidence" value="ECO:0007669"/>
    <property type="project" value="UniProtKB-KW"/>
</dbReference>
<dbReference type="Pfam" id="PF00155">
    <property type="entry name" value="Aminotran_1_2"/>
    <property type="match status" value="1"/>
</dbReference>
<keyword evidence="3" id="KW-0805">Transcription regulation</keyword>
<dbReference type="Proteomes" id="UP001205748">
    <property type="component" value="Unassembled WGS sequence"/>
</dbReference>
<keyword evidence="8" id="KW-1185">Reference proteome</keyword>
<dbReference type="Gene3D" id="3.90.1150.10">
    <property type="entry name" value="Aspartate Aminotransferase, domain 1"/>
    <property type="match status" value="1"/>
</dbReference>
<dbReference type="CDD" id="cd00609">
    <property type="entry name" value="AAT_like"/>
    <property type="match status" value="1"/>
</dbReference>
<keyword evidence="2" id="KW-0663">Pyridoxal phosphate</keyword>
<evidence type="ECO:0000256" key="3">
    <source>
        <dbReference type="ARBA" id="ARBA00023015"/>
    </source>
</evidence>
<dbReference type="GO" id="GO:0003677">
    <property type="term" value="F:DNA binding"/>
    <property type="evidence" value="ECO:0007669"/>
    <property type="project" value="UniProtKB-KW"/>
</dbReference>
<evidence type="ECO:0000256" key="4">
    <source>
        <dbReference type="ARBA" id="ARBA00023125"/>
    </source>
</evidence>
<name>A0AAE3HGM1_9FIRM</name>
<dbReference type="EMBL" id="JANKAS010000005">
    <property type="protein sequence ID" value="MCR1898723.1"/>
    <property type="molecule type" value="Genomic_DNA"/>
</dbReference>
<dbReference type="Gene3D" id="3.40.640.10">
    <property type="entry name" value="Type I PLP-dependent aspartate aminotransferase-like (Major domain)"/>
    <property type="match status" value="1"/>
</dbReference>
<keyword evidence="4" id="KW-0238">DNA-binding</keyword>
<evidence type="ECO:0000313" key="7">
    <source>
        <dbReference type="EMBL" id="MCR1898723.1"/>
    </source>
</evidence>
<dbReference type="SUPFAM" id="SSF53383">
    <property type="entry name" value="PLP-dependent transferases"/>
    <property type="match status" value="1"/>
</dbReference>
<evidence type="ECO:0000256" key="5">
    <source>
        <dbReference type="ARBA" id="ARBA00023163"/>
    </source>
</evidence>
<keyword evidence="5" id="KW-0804">Transcription</keyword>
<proteinExistence type="inferred from homology"/>
<dbReference type="SUPFAM" id="SSF46785">
    <property type="entry name" value="Winged helix' DNA-binding domain"/>
    <property type="match status" value="1"/>
</dbReference>
<dbReference type="InterPro" id="IPR000524">
    <property type="entry name" value="Tscrpt_reg_HTH_GntR"/>
</dbReference>
<evidence type="ECO:0000259" key="6">
    <source>
        <dbReference type="PROSITE" id="PS50949"/>
    </source>
</evidence>
<organism evidence="7 8">
    <name type="scientific">Irregularibacter muris</name>
    <dbReference type="NCBI Taxonomy" id="1796619"/>
    <lineage>
        <taxon>Bacteria</taxon>
        <taxon>Bacillati</taxon>
        <taxon>Bacillota</taxon>
        <taxon>Clostridia</taxon>
        <taxon>Eubacteriales</taxon>
        <taxon>Eubacteriaceae</taxon>
        <taxon>Irregularibacter</taxon>
    </lineage>
</organism>
<evidence type="ECO:0000256" key="1">
    <source>
        <dbReference type="ARBA" id="ARBA00005384"/>
    </source>
</evidence>
<comment type="caution">
    <text evidence="7">The sequence shown here is derived from an EMBL/GenBank/DDBJ whole genome shotgun (WGS) entry which is preliminary data.</text>
</comment>
<keyword evidence="7" id="KW-0032">Aminotransferase</keyword>
<dbReference type="InterPro" id="IPR036390">
    <property type="entry name" value="WH_DNA-bd_sf"/>
</dbReference>
<dbReference type="GO" id="GO:0003700">
    <property type="term" value="F:DNA-binding transcription factor activity"/>
    <property type="evidence" value="ECO:0007669"/>
    <property type="project" value="InterPro"/>
</dbReference>
<feature type="domain" description="HTH gntR-type" evidence="6">
    <location>
        <begin position="12"/>
        <end position="80"/>
    </location>
</feature>
<dbReference type="RefSeq" id="WP_257530360.1">
    <property type="nucleotide sequence ID" value="NZ_JANKAS010000005.1"/>
</dbReference>
<dbReference type="InterPro" id="IPR015421">
    <property type="entry name" value="PyrdxlP-dep_Trfase_major"/>
</dbReference>
<dbReference type="InterPro" id="IPR051446">
    <property type="entry name" value="HTH_trans_reg/aminotransferase"/>
</dbReference>
<dbReference type="InterPro" id="IPR004839">
    <property type="entry name" value="Aminotransferase_I/II_large"/>
</dbReference>
<keyword evidence="7" id="KW-0808">Transferase</keyword>
<dbReference type="GO" id="GO:0030170">
    <property type="term" value="F:pyridoxal phosphate binding"/>
    <property type="evidence" value="ECO:0007669"/>
    <property type="project" value="InterPro"/>
</dbReference>
<dbReference type="InterPro" id="IPR015424">
    <property type="entry name" value="PyrdxlP-dep_Trfase"/>
</dbReference>
<evidence type="ECO:0000313" key="8">
    <source>
        <dbReference type="Proteomes" id="UP001205748"/>
    </source>
</evidence>
<dbReference type="PANTHER" id="PTHR46577:SF1">
    <property type="entry name" value="HTH-TYPE TRANSCRIPTIONAL REGULATORY PROTEIN GABR"/>
    <property type="match status" value="1"/>
</dbReference>
<dbReference type="AlphaFoldDB" id="A0AAE3HGM1"/>
<protein>
    <submittedName>
        <fullName evidence="7">PLP-dependent aminotransferase family protein</fullName>
    </submittedName>
</protein>
<dbReference type="CDD" id="cd07377">
    <property type="entry name" value="WHTH_GntR"/>
    <property type="match status" value="1"/>
</dbReference>
<sequence>MKEITIDKTGNKPLYLQVFLQIKNEILQGRMKANEKLPSIRQLAATLEVNNDTIVQAYKLLEQEELVLSHRGKGTYVKSSDKELKEGGRRENNIIWDFANASPHPETFQVEEFKKIINEILDRDRGDTFTYQASEGYYPLRESIAQYLKKLSIKSNIHEIHIISGAQQGIDIVTKGLLELGDVVIIERPSYPGARKAFEARGAKLIEIPMEADGMNMDDLEKAMKRYLPKFIYVLPNFHNPTGISYSLKKRKRLLELAEQHDSIIIEDDYLSDFHFGYKKRIPLKALDELDRVIYIKSFSKIFMPGFRLGFLISPREYERRIIDAKQSADLFTMGLVQRSFDLIFRRGFWRKQLIKMEEYYRKGFYETVEGIKKYIPKEISYTIPQGTLYFWLKLPPGYHSQALFYEAMKRGIAITPGKEFFLEHKNSSYFRITYGNLKTQDILPGLEELGRLLSEFLKDFHRKDMENTSLPYY</sequence>
<dbReference type="PANTHER" id="PTHR46577">
    <property type="entry name" value="HTH-TYPE TRANSCRIPTIONAL REGULATORY PROTEIN GABR"/>
    <property type="match status" value="1"/>
</dbReference>
<evidence type="ECO:0000256" key="2">
    <source>
        <dbReference type="ARBA" id="ARBA00022898"/>
    </source>
</evidence>
<reference evidence="7" key="1">
    <citation type="submission" date="2022-07" db="EMBL/GenBank/DDBJ databases">
        <title>Enhanced cultured diversity of the mouse gut microbiota enables custom-made synthetic communities.</title>
        <authorList>
            <person name="Afrizal A."/>
        </authorList>
    </citation>
    <scope>NUCLEOTIDE SEQUENCE</scope>
    <source>
        <strain evidence="7">DSM 28593</strain>
    </source>
</reference>
<gene>
    <name evidence="7" type="ORF">NSA47_06920</name>
</gene>
<dbReference type="Pfam" id="PF00392">
    <property type="entry name" value="GntR"/>
    <property type="match status" value="1"/>
</dbReference>
<dbReference type="Gene3D" id="1.10.10.10">
    <property type="entry name" value="Winged helix-like DNA-binding domain superfamily/Winged helix DNA-binding domain"/>
    <property type="match status" value="1"/>
</dbReference>